<keyword evidence="6" id="KW-1185">Reference proteome</keyword>
<organism evidence="5 6">
    <name type="scientific">Ditylenchus destructor</name>
    <dbReference type="NCBI Taxonomy" id="166010"/>
    <lineage>
        <taxon>Eukaryota</taxon>
        <taxon>Metazoa</taxon>
        <taxon>Ecdysozoa</taxon>
        <taxon>Nematoda</taxon>
        <taxon>Chromadorea</taxon>
        <taxon>Rhabditida</taxon>
        <taxon>Tylenchina</taxon>
        <taxon>Tylenchomorpha</taxon>
        <taxon>Sphaerularioidea</taxon>
        <taxon>Anguinidae</taxon>
        <taxon>Anguininae</taxon>
        <taxon>Ditylenchus</taxon>
    </lineage>
</organism>
<dbReference type="Pfam" id="PF04641">
    <property type="entry name" value="Rtf2"/>
    <property type="match status" value="1"/>
</dbReference>
<feature type="compositionally biased region" description="Basic and acidic residues" evidence="4">
    <location>
        <begin position="204"/>
        <end position="232"/>
    </location>
</feature>
<dbReference type="EMBL" id="JAKKPZ010000027">
    <property type="protein sequence ID" value="KAI1710199.1"/>
    <property type="molecule type" value="Genomic_DNA"/>
</dbReference>
<protein>
    <recommendedName>
        <fullName evidence="2">Replication termination factor 2</fullName>
    </recommendedName>
    <alternativeName>
        <fullName evidence="3">Replication termination factor 2 domain-containing protein 1</fullName>
    </alternativeName>
</protein>
<dbReference type="PANTHER" id="PTHR12775">
    <property type="entry name" value="PROTEIN C20ORF43 HOMOLOG"/>
    <property type="match status" value="1"/>
</dbReference>
<dbReference type="CDD" id="cd16653">
    <property type="entry name" value="RING-like_Rtf2"/>
    <property type="match status" value="1"/>
</dbReference>
<dbReference type="InterPro" id="IPR006735">
    <property type="entry name" value="Rtf2"/>
</dbReference>
<comment type="caution">
    <text evidence="5">The sequence shown here is derived from an EMBL/GenBank/DDBJ whole genome shotgun (WGS) entry which is preliminary data.</text>
</comment>
<proteinExistence type="inferred from homology"/>
<reference evidence="5" key="1">
    <citation type="submission" date="2022-01" db="EMBL/GenBank/DDBJ databases">
        <title>Genome Sequence Resource for Two Populations of Ditylenchus destructor, the Migratory Endoparasitic Phytonematode.</title>
        <authorList>
            <person name="Zhang H."/>
            <person name="Lin R."/>
            <person name="Xie B."/>
        </authorList>
    </citation>
    <scope>NUCLEOTIDE SEQUENCE</scope>
    <source>
        <strain evidence="5">BazhouSP</strain>
    </source>
</reference>
<evidence type="ECO:0000256" key="2">
    <source>
        <dbReference type="ARBA" id="ARBA00015157"/>
    </source>
</evidence>
<feature type="region of interest" description="Disordered" evidence="4">
    <location>
        <begin position="258"/>
        <end position="277"/>
    </location>
</feature>
<sequence length="277" mass="31124">MGADGGTIPKRCELVRNKKKKEKIDKNVRAAVSWRTCQITQLPLEKPIVACKLGRLYNKEAILKAKLDKKLQSNEVTKHIKKLSDVKELRLTDNRSFKDDGPENGDTYYDHNETPWVCPVTAIPMNGSNNFIVNWQCGCVVSEKAINELKPDVCVSCSGPYDPAQTIMLYPGDDKLKEYEERIASEQAQKKASRKAAIDSAEAFEEKKQQDTDSKSKTKNGEKQEPGKVEHGQKRKQPQSIQDDPSVSKAVKALYTSSDAAKNQPTAHWVTHNPCFY</sequence>
<dbReference type="PANTHER" id="PTHR12775:SF0">
    <property type="entry name" value="REPLICATION TERMINATION FACTOR 2"/>
    <property type="match status" value="1"/>
</dbReference>
<dbReference type="InterPro" id="IPR027799">
    <property type="entry name" value="Rtf2_RING-finger"/>
</dbReference>
<dbReference type="GO" id="GO:0005634">
    <property type="term" value="C:nucleus"/>
    <property type="evidence" value="ECO:0007669"/>
    <property type="project" value="TreeGrafter"/>
</dbReference>
<dbReference type="AlphaFoldDB" id="A0AAD4R1S9"/>
<evidence type="ECO:0000256" key="1">
    <source>
        <dbReference type="ARBA" id="ARBA00009885"/>
    </source>
</evidence>
<evidence type="ECO:0000313" key="5">
    <source>
        <dbReference type="EMBL" id="KAI1710199.1"/>
    </source>
</evidence>
<feature type="region of interest" description="Disordered" evidence="4">
    <location>
        <begin position="187"/>
        <end position="250"/>
    </location>
</feature>
<dbReference type="Proteomes" id="UP001201812">
    <property type="component" value="Unassembled WGS sequence"/>
</dbReference>
<name>A0AAD4R1S9_9BILA</name>
<evidence type="ECO:0000256" key="4">
    <source>
        <dbReference type="SAM" id="MobiDB-lite"/>
    </source>
</evidence>
<evidence type="ECO:0000256" key="3">
    <source>
        <dbReference type="ARBA" id="ARBA00030367"/>
    </source>
</evidence>
<evidence type="ECO:0000313" key="6">
    <source>
        <dbReference type="Proteomes" id="UP001201812"/>
    </source>
</evidence>
<comment type="similarity">
    <text evidence="1">Belongs to the rtf2 family.</text>
</comment>
<dbReference type="GO" id="GO:0006274">
    <property type="term" value="P:DNA replication termination"/>
    <property type="evidence" value="ECO:0007669"/>
    <property type="project" value="TreeGrafter"/>
</dbReference>
<accession>A0AAD4R1S9</accession>
<gene>
    <name evidence="5" type="ORF">DdX_10876</name>
</gene>